<comment type="caution">
    <text evidence="3">The sequence shown here is derived from an EMBL/GenBank/DDBJ whole genome shotgun (WGS) entry which is preliminary data.</text>
</comment>
<dbReference type="VEuPathDB" id="VectorBase:HLOH_057325"/>
<organism evidence="3 4">
    <name type="scientific">Haemaphysalis longicornis</name>
    <name type="common">Bush tick</name>
    <dbReference type="NCBI Taxonomy" id="44386"/>
    <lineage>
        <taxon>Eukaryota</taxon>
        <taxon>Metazoa</taxon>
        <taxon>Ecdysozoa</taxon>
        <taxon>Arthropoda</taxon>
        <taxon>Chelicerata</taxon>
        <taxon>Arachnida</taxon>
        <taxon>Acari</taxon>
        <taxon>Parasitiformes</taxon>
        <taxon>Ixodida</taxon>
        <taxon>Ixodoidea</taxon>
        <taxon>Ixodidae</taxon>
        <taxon>Haemaphysalinae</taxon>
        <taxon>Haemaphysalis</taxon>
    </lineage>
</organism>
<dbReference type="InterPro" id="IPR004244">
    <property type="entry name" value="Transposase_22"/>
</dbReference>
<evidence type="ECO:0000256" key="1">
    <source>
        <dbReference type="SAM" id="Coils"/>
    </source>
</evidence>
<dbReference type="OMA" id="FINQMCK"/>
<dbReference type="PANTHER" id="PTHR11505">
    <property type="entry name" value="L1 TRANSPOSABLE ELEMENT-RELATED"/>
    <property type="match status" value="1"/>
</dbReference>
<dbReference type="EMBL" id="JABSTR010000001">
    <property type="protein sequence ID" value="KAH9359613.1"/>
    <property type="molecule type" value="Genomic_DNA"/>
</dbReference>
<dbReference type="Pfam" id="PF25298">
    <property type="entry name" value="Baculo_FP_2nd"/>
    <property type="match status" value="1"/>
</dbReference>
<name>A0A9J6F9M6_HAELO</name>
<accession>A0A9J6F9M6</accession>
<feature type="coiled-coil region" evidence="1">
    <location>
        <begin position="35"/>
        <end position="90"/>
    </location>
</feature>
<keyword evidence="1" id="KW-0175">Coiled coil</keyword>
<dbReference type="InterPro" id="IPR057251">
    <property type="entry name" value="FP_C"/>
</dbReference>
<protein>
    <recommendedName>
        <fullName evidence="2">FP protein C-terminal domain-containing protein</fullName>
    </recommendedName>
</protein>
<gene>
    <name evidence="3" type="ORF">HPB48_002300</name>
</gene>
<proteinExistence type="predicted"/>
<dbReference type="Proteomes" id="UP000821853">
    <property type="component" value="Chromosome 1"/>
</dbReference>
<evidence type="ECO:0000313" key="3">
    <source>
        <dbReference type="EMBL" id="KAH9359613.1"/>
    </source>
</evidence>
<evidence type="ECO:0000313" key="4">
    <source>
        <dbReference type="Proteomes" id="UP000821853"/>
    </source>
</evidence>
<keyword evidence="4" id="KW-1185">Reference proteome</keyword>
<evidence type="ECO:0000259" key="2">
    <source>
        <dbReference type="Pfam" id="PF25298"/>
    </source>
</evidence>
<reference evidence="3 4" key="1">
    <citation type="journal article" date="2020" name="Cell">
        <title>Large-Scale Comparative Analyses of Tick Genomes Elucidate Their Genetic Diversity and Vector Capacities.</title>
        <authorList>
            <consortium name="Tick Genome and Microbiome Consortium (TIGMIC)"/>
            <person name="Jia N."/>
            <person name="Wang J."/>
            <person name="Shi W."/>
            <person name="Du L."/>
            <person name="Sun Y."/>
            <person name="Zhan W."/>
            <person name="Jiang J.F."/>
            <person name="Wang Q."/>
            <person name="Zhang B."/>
            <person name="Ji P."/>
            <person name="Bell-Sakyi L."/>
            <person name="Cui X.M."/>
            <person name="Yuan T.T."/>
            <person name="Jiang B.G."/>
            <person name="Yang W.F."/>
            <person name="Lam T.T."/>
            <person name="Chang Q.C."/>
            <person name="Ding S.J."/>
            <person name="Wang X.J."/>
            <person name="Zhu J.G."/>
            <person name="Ruan X.D."/>
            <person name="Zhao L."/>
            <person name="Wei J.T."/>
            <person name="Ye R.Z."/>
            <person name="Que T.C."/>
            <person name="Du C.H."/>
            <person name="Zhou Y.H."/>
            <person name="Cheng J.X."/>
            <person name="Dai P.F."/>
            <person name="Guo W.B."/>
            <person name="Han X.H."/>
            <person name="Huang E.J."/>
            <person name="Li L.F."/>
            <person name="Wei W."/>
            <person name="Gao Y.C."/>
            <person name="Liu J.Z."/>
            <person name="Shao H.Z."/>
            <person name="Wang X."/>
            <person name="Wang C.C."/>
            <person name="Yang T.C."/>
            <person name="Huo Q.B."/>
            <person name="Li W."/>
            <person name="Chen H.Y."/>
            <person name="Chen S.E."/>
            <person name="Zhou L.G."/>
            <person name="Ni X.B."/>
            <person name="Tian J.H."/>
            <person name="Sheng Y."/>
            <person name="Liu T."/>
            <person name="Pan Y.S."/>
            <person name="Xia L.Y."/>
            <person name="Li J."/>
            <person name="Zhao F."/>
            <person name="Cao W.C."/>
        </authorList>
    </citation>
    <scope>NUCLEOTIDE SEQUENCE [LARGE SCALE GENOMIC DNA]</scope>
    <source>
        <strain evidence="3">HaeL-2018</strain>
    </source>
</reference>
<dbReference type="OrthoDB" id="5989141at2759"/>
<dbReference type="AlphaFoldDB" id="A0A9J6F9M6"/>
<feature type="domain" description="FP protein C-terminal" evidence="2">
    <location>
        <begin position="192"/>
        <end position="239"/>
    </location>
</feature>
<sequence length="243" mass="28018">MSKEWIALFEEFKRDFRAELKDFKDSFDRDFRKEMRDIKASLAQINKANEELVAENRLLKETNARLETQCTDLSQQVKEHEGRLVQLEQHSRVANLEIKGVPFRKEEDLEEVIARIGEAIQEPVTPADVEVVHRVPTAKSPTVKNIVVQFASRKKRDVFLEKARPVRLTGSDLGFDSQAPVFINEHLCAPLKRLLGQAIARKREVNWKYVWVRNGKIFARQSDGAPCIKIVRSEDITRMSAHA</sequence>